<reference evidence="2 3" key="1">
    <citation type="submission" date="2021-02" db="EMBL/GenBank/DDBJ databases">
        <title>Alicyclobacillus curvatus sp. nov. and Alicyclobacillus mengziensis sp. nov., two acidophilic bacteria isolated from acid mine drainage.</title>
        <authorList>
            <person name="Huang Y."/>
        </authorList>
    </citation>
    <scope>NUCLEOTIDE SEQUENCE [LARGE SCALE GENOMIC DNA]</scope>
    <source>
        <strain evidence="2 3">S30H14</strain>
    </source>
</reference>
<name>A0A9X7W2I2_9BACL</name>
<dbReference type="EMBL" id="CP071182">
    <property type="protein sequence ID" value="QSO49139.1"/>
    <property type="molecule type" value="Genomic_DNA"/>
</dbReference>
<feature type="domain" description="THIF-type NAD/FAD binding fold" evidence="1">
    <location>
        <begin position="10"/>
        <end position="244"/>
    </location>
</feature>
<gene>
    <name evidence="2" type="ORF">JZ786_09545</name>
</gene>
<dbReference type="InterPro" id="IPR000594">
    <property type="entry name" value="ThiF_NAD_FAD-bd"/>
</dbReference>
<evidence type="ECO:0000313" key="2">
    <source>
        <dbReference type="EMBL" id="QSO49139.1"/>
    </source>
</evidence>
<dbReference type="Pfam" id="PF00899">
    <property type="entry name" value="ThiF"/>
    <property type="match status" value="1"/>
</dbReference>
<dbReference type="GO" id="GO:0061504">
    <property type="term" value="P:cyclic threonylcarbamoyladenosine biosynthetic process"/>
    <property type="evidence" value="ECO:0007669"/>
    <property type="project" value="TreeGrafter"/>
</dbReference>
<accession>A0A9X7W2I2</accession>
<dbReference type="AlphaFoldDB" id="A0A9X7W2I2"/>
<dbReference type="Gene3D" id="3.40.50.720">
    <property type="entry name" value="NAD(P)-binding Rossmann-like Domain"/>
    <property type="match status" value="1"/>
</dbReference>
<evidence type="ECO:0000313" key="3">
    <source>
        <dbReference type="Proteomes" id="UP000663505"/>
    </source>
</evidence>
<sequence>MLTQFSRTELVFGPEGIETLQASKVAILGAGGVGSFAMEALARVGVGHLVLIDKDVVDITNVNRQIPALTTTVGRPKVEVMKERIAEINPNCDVVALQTFFLADNMEVLFREKPDYVVDAIDTVSAKILLVKECVERGIPIVSSMGAANKLDPTRFRVVDLADTRIDPIAKVLRRELRKFGIERGVKTVCSFEKPRAAREEVRKSIVSPETEATSPVRKAKMPPASVAYVPSVAGLILASVVVHDVLGVQLED</sequence>
<dbReference type="InterPro" id="IPR045886">
    <property type="entry name" value="ThiF/MoeB/HesA"/>
</dbReference>
<dbReference type="PANTHER" id="PTHR43267:SF1">
    <property type="entry name" value="TRNA THREONYLCARBAMOYLADENOSINE DEHYDRATASE"/>
    <property type="match status" value="1"/>
</dbReference>
<organism evidence="2 3">
    <name type="scientific">Alicyclobacillus mengziensis</name>
    <dbReference type="NCBI Taxonomy" id="2931921"/>
    <lineage>
        <taxon>Bacteria</taxon>
        <taxon>Bacillati</taxon>
        <taxon>Bacillota</taxon>
        <taxon>Bacilli</taxon>
        <taxon>Bacillales</taxon>
        <taxon>Alicyclobacillaceae</taxon>
        <taxon>Alicyclobacillus</taxon>
    </lineage>
</organism>
<dbReference type="Proteomes" id="UP000663505">
    <property type="component" value="Chromosome"/>
</dbReference>
<dbReference type="RefSeq" id="WP_206658452.1">
    <property type="nucleotide sequence ID" value="NZ_CP071182.1"/>
</dbReference>
<dbReference type="InterPro" id="IPR035985">
    <property type="entry name" value="Ubiquitin-activating_enz"/>
</dbReference>
<protein>
    <submittedName>
        <fullName evidence="2">tRNA threonylcarbamoyladenosine dehydratase</fullName>
    </submittedName>
</protein>
<dbReference type="GO" id="GO:0061503">
    <property type="term" value="F:tRNA threonylcarbamoyladenosine dehydratase"/>
    <property type="evidence" value="ECO:0007669"/>
    <property type="project" value="TreeGrafter"/>
</dbReference>
<dbReference type="PANTHER" id="PTHR43267">
    <property type="entry name" value="TRNA THREONYLCARBAMOYLADENOSINE DEHYDRATASE"/>
    <property type="match status" value="1"/>
</dbReference>
<proteinExistence type="predicted"/>
<dbReference type="FunFam" id="3.40.50.720:FF:000141">
    <property type="entry name" value="tRNA threonylcarbamoyladenosine dehydratase"/>
    <property type="match status" value="1"/>
</dbReference>
<evidence type="ECO:0000259" key="1">
    <source>
        <dbReference type="Pfam" id="PF00899"/>
    </source>
</evidence>
<dbReference type="KEGG" id="afx:JZ786_09545"/>
<dbReference type="CDD" id="cd00755">
    <property type="entry name" value="YgdL_like"/>
    <property type="match status" value="1"/>
</dbReference>
<dbReference type="SUPFAM" id="SSF69572">
    <property type="entry name" value="Activating enzymes of the ubiquitin-like proteins"/>
    <property type="match status" value="1"/>
</dbReference>
<dbReference type="GO" id="GO:0008641">
    <property type="term" value="F:ubiquitin-like modifier activating enzyme activity"/>
    <property type="evidence" value="ECO:0007669"/>
    <property type="project" value="InterPro"/>
</dbReference>
<keyword evidence="3" id="KW-1185">Reference proteome</keyword>